<reference evidence="3 5" key="1">
    <citation type="submission" date="2008-03" db="EMBL/GenBank/DDBJ databases">
        <title>Annotation of Ixodes scapularis.</title>
        <authorList>
            <consortium name="Ixodes scapularis Genome Project Consortium"/>
            <person name="Caler E."/>
            <person name="Hannick L.I."/>
            <person name="Bidwell S."/>
            <person name="Joardar V."/>
            <person name="Thiagarajan M."/>
            <person name="Amedeo P."/>
            <person name="Galinsky K.J."/>
            <person name="Schobel S."/>
            <person name="Inman J."/>
            <person name="Hostetler J."/>
            <person name="Miller J."/>
            <person name="Hammond M."/>
            <person name="Megy K."/>
            <person name="Lawson D."/>
            <person name="Kodira C."/>
            <person name="Sutton G."/>
            <person name="Meyer J."/>
            <person name="Hill C.A."/>
            <person name="Birren B."/>
            <person name="Nene V."/>
            <person name="Collins F."/>
            <person name="Alarcon-Chaidez F."/>
            <person name="Wikel S."/>
            <person name="Strausberg R."/>
        </authorList>
    </citation>
    <scope>NUCLEOTIDE SEQUENCE [LARGE SCALE GENOMIC DNA]</scope>
    <source>
        <strain evidence="5">Wikel</strain>
        <strain evidence="3">Wikel colony</strain>
    </source>
</reference>
<dbReference type="PANTHER" id="PTHR11161">
    <property type="entry name" value="O-ACYLTRANSFERASE"/>
    <property type="match status" value="1"/>
</dbReference>
<dbReference type="EMBL" id="ABJB011092846">
    <property type="status" value="NOT_ANNOTATED_CDS"/>
    <property type="molecule type" value="Genomic_DNA"/>
</dbReference>
<feature type="transmembrane region" description="Helical" evidence="1">
    <location>
        <begin position="608"/>
        <end position="629"/>
    </location>
</feature>
<dbReference type="InParanoid" id="B7P9T2"/>
<reference evidence="4" key="2">
    <citation type="submission" date="2020-05" db="UniProtKB">
        <authorList>
            <consortium name="EnsemblMetazoa"/>
        </authorList>
    </citation>
    <scope>IDENTIFICATION</scope>
    <source>
        <strain evidence="4">wikel</strain>
    </source>
</reference>
<keyword evidence="1" id="KW-0472">Membrane</keyword>
<keyword evidence="5" id="KW-1185">Reference proteome</keyword>
<dbReference type="EMBL" id="ABJB011061352">
    <property type="status" value="NOT_ANNOTATED_CDS"/>
    <property type="molecule type" value="Genomic_DNA"/>
</dbReference>
<dbReference type="Proteomes" id="UP000001555">
    <property type="component" value="Unassembled WGS sequence"/>
</dbReference>
<dbReference type="EMBL" id="ABJB010998623">
    <property type="status" value="NOT_ANNOTATED_CDS"/>
    <property type="molecule type" value="Genomic_DNA"/>
</dbReference>
<evidence type="ECO:0000313" key="3">
    <source>
        <dbReference type="EMBL" id="EEC03354.1"/>
    </source>
</evidence>
<dbReference type="Pfam" id="PF20146">
    <property type="entry name" value="NRF"/>
    <property type="match status" value="1"/>
</dbReference>
<dbReference type="Pfam" id="PF01757">
    <property type="entry name" value="Acyl_transf_3"/>
    <property type="match status" value="1"/>
</dbReference>
<dbReference type="GO" id="GO:0016747">
    <property type="term" value="F:acyltransferase activity, transferring groups other than amino-acyl groups"/>
    <property type="evidence" value="ECO:0007669"/>
    <property type="project" value="InterPro"/>
</dbReference>
<evidence type="ECO:0000256" key="1">
    <source>
        <dbReference type="SAM" id="Phobius"/>
    </source>
</evidence>
<dbReference type="InterPro" id="IPR006621">
    <property type="entry name" value="Nose-resist-to-fluoxetine_N"/>
</dbReference>
<dbReference type="PANTHER" id="PTHR11161:SF0">
    <property type="entry name" value="O-ACYLTRANSFERASE LIKE PROTEIN"/>
    <property type="match status" value="1"/>
</dbReference>
<proteinExistence type="predicted"/>
<feature type="transmembrane region" description="Helical" evidence="1">
    <location>
        <begin position="437"/>
        <end position="457"/>
    </location>
</feature>
<dbReference type="HOGENOM" id="CLU_007874_2_2_1"/>
<dbReference type="EMBL" id="ABJB010403003">
    <property type="status" value="NOT_ANNOTATED_CDS"/>
    <property type="molecule type" value="Genomic_DNA"/>
</dbReference>
<feature type="transmembrane region" description="Helical" evidence="1">
    <location>
        <begin position="482"/>
        <end position="503"/>
    </location>
</feature>
<feature type="transmembrane region" description="Helical" evidence="1">
    <location>
        <begin position="410"/>
        <end position="430"/>
    </location>
</feature>
<organism>
    <name type="scientific">Ixodes scapularis</name>
    <name type="common">Black-legged tick</name>
    <name type="synonym">Deer tick</name>
    <dbReference type="NCBI Taxonomy" id="6945"/>
    <lineage>
        <taxon>Eukaryota</taxon>
        <taxon>Metazoa</taxon>
        <taxon>Ecdysozoa</taxon>
        <taxon>Arthropoda</taxon>
        <taxon>Chelicerata</taxon>
        <taxon>Arachnida</taxon>
        <taxon>Acari</taxon>
        <taxon>Parasitiformes</taxon>
        <taxon>Ixodida</taxon>
        <taxon>Ixodoidea</taxon>
        <taxon>Ixodidae</taxon>
        <taxon>Ixodinae</taxon>
        <taxon>Ixodes</taxon>
    </lineage>
</organism>
<dbReference type="InterPro" id="IPR052728">
    <property type="entry name" value="O2_lipid_transport_reg"/>
</dbReference>
<feature type="transmembrane region" description="Helical" evidence="1">
    <location>
        <begin position="581"/>
        <end position="602"/>
    </location>
</feature>
<feature type="domain" description="Nose resistant-to-fluoxetine protein N-terminal" evidence="2">
    <location>
        <begin position="37"/>
        <end position="183"/>
    </location>
</feature>
<evidence type="ECO:0000313" key="4">
    <source>
        <dbReference type="EnsemblMetazoa" id="ISCW002044-PA"/>
    </source>
</evidence>
<feature type="transmembrane region" description="Helical" evidence="1">
    <location>
        <begin position="299"/>
        <end position="325"/>
    </location>
</feature>
<keyword evidence="1" id="KW-1133">Transmembrane helix</keyword>
<dbReference type="EMBL" id="DS667052">
    <property type="protein sequence ID" value="EEC03354.1"/>
    <property type="molecule type" value="Genomic_DNA"/>
</dbReference>
<dbReference type="STRING" id="6945.B7P9T2"/>
<feature type="transmembrane region" description="Helical" evidence="1">
    <location>
        <begin position="515"/>
        <end position="535"/>
    </location>
</feature>
<dbReference type="EMBL" id="ABJB011004831">
    <property type="status" value="NOT_ANNOTATED_CDS"/>
    <property type="molecule type" value="Genomic_DNA"/>
</dbReference>
<dbReference type="InterPro" id="IPR002656">
    <property type="entry name" value="Acyl_transf_3_dom"/>
</dbReference>
<dbReference type="SMART" id="SM00703">
    <property type="entry name" value="NRF"/>
    <property type="match status" value="1"/>
</dbReference>
<dbReference type="EMBL" id="ABJB010682471">
    <property type="status" value="NOT_ANNOTATED_CDS"/>
    <property type="molecule type" value="Genomic_DNA"/>
</dbReference>
<keyword evidence="1" id="KW-0812">Transmembrane</keyword>
<dbReference type="PaxDb" id="6945-B7P9T2"/>
<dbReference type="EnsemblMetazoa" id="ISCW002044-RA">
    <property type="protein sequence ID" value="ISCW002044-PA"/>
    <property type="gene ID" value="ISCW002044"/>
</dbReference>
<name>B7P9T2_IXOSC</name>
<protein>
    <recommendedName>
        <fullName evidence="2">Nose resistant-to-fluoxetine protein N-terminal domain-containing protein</fullName>
    </recommendedName>
</protein>
<feature type="transmembrane region" description="Helical" evidence="1">
    <location>
        <begin position="262"/>
        <end position="284"/>
    </location>
</feature>
<dbReference type="VEuPathDB" id="VectorBase:ISCW002044"/>
<dbReference type="EMBL" id="ABJB010112812">
    <property type="status" value="NOT_ANNOTATED_CDS"/>
    <property type="molecule type" value="Genomic_DNA"/>
</dbReference>
<evidence type="ECO:0000259" key="2">
    <source>
        <dbReference type="SMART" id="SM00703"/>
    </source>
</evidence>
<feature type="transmembrane region" description="Helical" evidence="1">
    <location>
        <begin position="230"/>
        <end position="250"/>
    </location>
</feature>
<dbReference type="OrthoDB" id="207378at2759"/>
<sequence>MATTEATLMDSLRGFIANAIDGGSSGMARQLLNAEISSSCSLGLLKLMRGLRSLEPWAVRLLDSTGKYPTGLFQGTQTDLGAFDECLETVVHDEFGLERVRAQYCSVYINVVNDTSFADAMLPAMKMSNARAEEFLKFASDPRIAGINIGICMINDCSRDDLQAIANAVSGKKVHLLIHNCVTSQYAAPNKSQTAAIIGFGIIAFLLVCSTAFDTYIIYFGTPTQRNQGLVRLLVAFSLVSSTKTLFLINDDKQSESYKYRFLHGIRIVSALWIVGGHSAIIFGNNLGRRLSVLHFHEDIFACLVTCAFLSVDTFFFMSGFLLAYNIQPLKSNRFLIVAVAIVRRHIRTTIPLLFVIGFLYLLPLATSGPGLVEMMDRFYHEMDNHLYQLILQVRNFGKGLDNSGCFQHLWYISADFQLFLVGLLVFQCFKGKPWTVIGVFGALSLLCCCFSAWQLYGTHYYPFPVVIGETLDSVLGTINDVYVLPSYHAACYFAGGVTYLLIQKYGSAKIPKVITGVLWTVAAACCLVCVFIKYDWNRGRAPKVDWPKMAVAFCDKILWAFTLSWTVFACATKRGGEYSLLHCCTVYSFLGSLILIVTRLISDLLQVSMFFNVSIWSILLSWILFVACEVPTARLEKMLFTFQSDKKENVKKENLQAHVPKSSLPHIDEKPVIISHRTNDVESSYAPPNVYHIHL</sequence>
<feature type="transmembrane region" description="Helical" evidence="1">
    <location>
        <begin position="353"/>
        <end position="373"/>
    </location>
</feature>
<accession>B7P9T2</accession>
<dbReference type="AlphaFoldDB" id="B7P9T2"/>
<evidence type="ECO:0000313" key="5">
    <source>
        <dbReference type="Proteomes" id="UP000001555"/>
    </source>
</evidence>
<feature type="transmembrane region" description="Helical" evidence="1">
    <location>
        <begin position="195"/>
        <end position="218"/>
    </location>
</feature>
<dbReference type="VEuPathDB" id="VectorBase:ISCP_035158"/>
<dbReference type="VEuPathDB" id="VectorBase:ISCI002044"/>
<gene>
    <name evidence="3" type="ORF">IscW_ISCW002044</name>
</gene>
<feature type="transmembrane region" description="Helical" evidence="1">
    <location>
        <begin position="547"/>
        <end position="569"/>
    </location>
</feature>